<feature type="coiled-coil region" evidence="1">
    <location>
        <begin position="86"/>
        <end position="123"/>
    </location>
</feature>
<feature type="compositionally biased region" description="Basic and acidic residues" evidence="2">
    <location>
        <begin position="146"/>
        <end position="161"/>
    </location>
</feature>
<evidence type="ECO:0000313" key="4">
    <source>
        <dbReference type="Proteomes" id="UP000244722"/>
    </source>
</evidence>
<dbReference type="OrthoDB" id="5409589at2759"/>
<reference evidence="3 4" key="1">
    <citation type="submission" date="2017-04" db="EMBL/GenBank/DDBJ databases">
        <title>Draft genome sequence of Tuber borchii Vittad., a whitish edible truffle.</title>
        <authorList>
            <consortium name="DOE Joint Genome Institute"/>
            <person name="Murat C."/>
            <person name="Kuo A."/>
            <person name="Barry K.W."/>
            <person name="Clum A."/>
            <person name="Dockter R.B."/>
            <person name="Fauchery L."/>
            <person name="Iotti M."/>
            <person name="Kohler A."/>
            <person name="Labutti K."/>
            <person name="Lindquist E.A."/>
            <person name="Lipzen A."/>
            <person name="Ohm R.A."/>
            <person name="Wang M."/>
            <person name="Grigoriev I.V."/>
            <person name="Zambonelli A."/>
            <person name="Martin F.M."/>
        </authorList>
    </citation>
    <scope>NUCLEOTIDE SEQUENCE [LARGE SCALE GENOMIC DNA]</scope>
    <source>
        <strain evidence="3 4">Tbo3840</strain>
    </source>
</reference>
<feature type="non-terminal residue" evidence="3">
    <location>
        <position position="161"/>
    </location>
</feature>
<keyword evidence="4" id="KW-1185">Reference proteome</keyword>
<evidence type="ECO:0000256" key="2">
    <source>
        <dbReference type="SAM" id="MobiDB-lite"/>
    </source>
</evidence>
<accession>A0A2T6ZBS0</accession>
<dbReference type="Proteomes" id="UP000244722">
    <property type="component" value="Unassembled WGS sequence"/>
</dbReference>
<proteinExistence type="predicted"/>
<dbReference type="STRING" id="42251.A0A2T6ZBS0"/>
<evidence type="ECO:0000313" key="3">
    <source>
        <dbReference type="EMBL" id="PUU72942.1"/>
    </source>
</evidence>
<dbReference type="AlphaFoldDB" id="A0A2T6ZBS0"/>
<name>A0A2T6ZBS0_TUBBO</name>
<sequence length="161" mass="18613">MQETITQKVATAGMLMDTMLDALEGREDVLPEKWIAELEDVEEGVGRWEMDGERVVLEGRLRLEEMIIRQSRKEEEAREREKTLLVLEQERSAQEARAEKEAAMEVMEKAEETDKRLREALETNDIVAEAINLPDDDESDWIEPDSNPKDLEELLSKLEDV</sequence>
<gene>
    <name evidence="3" type="ORF">B9Z19DRAFT_1096256</name>
</gene>
<feature type="region of interest" description="Disordered" evidence="2">
    <location>
        <begin position="128"/>
        <end position="161"/>
    </location>
</feature>
<evidence type="ECO:0000256" key="1">
    <source>
        <dbReference type="SAM" id="Coils"/>
    </source>
</evidence>
<keyword evidence="1" id="KW-0175">Coiled coil</keyword>
<dbReference type="EMBL" id="NESQ01000440">
    <property type="protein sequence ID" value="PUU72942.1"/>
    <property type="molecule type" value="Genomic_DNA"/>
</dbReference>
<comment type="caution">
    <text evidence="3">The sequence shown here is derived from an EMBL/GenBank/DDBJ whole genome shotgun (WGS) entry which is preliminary data.</text>
</comment>
<protein>
    <submittedName>
        <fullName evidence="3">Uncharacterized protein</fullName>
    </submittedName>
</protein>
<feature type="compositionally biased region" description="Acidic residues" evidence="2">
    <location>
        <begin position="134"/>
        <end position="143"/>
    </location>
</feature>
<organism evidence="3 4">
    <name type="scientific">Tuber borchii</name>
    <name type="common">White truffle</name>
    <dbReference type="NCBI Taxonomy" id="42251"/>
    <lineage>
        <taxon>Eukaryota</taxon>
        <taxon>Fungi</taxon>
        <taxon>Dikarya</taxon>
        <taxon>Ascomycota</taxon>
        <taxon>Pezizomycotina</taxon>
        <taxon>Pezizomycetes</taxon>
        <taxon>Pezizales</taxon>
        <taxon>Tuberaceae</taxon>
        <taxon>Tuber</taxon>
    </lineage>
</organism>